<keyword evidence="2" id="KW-1185">Reference proteome</keyword>
<gene>
    <name evidence="1" type="ORF">H3H39_25595</name>
</gene>
<sequence length="67" mass="7046">MLIKSPPLRDVVASTVARGGTGGGPLPSSNLRNNNKQTDWIGLVAPMNEAGFIGDAIFSSVFENKCK</sequence>
<protein>
    <submittedName>
        <fullName evidence="1">Uncharacterized protein</fullName>
    </submittedName>
</protein>
<dbReference type="EMBL" id="JACEZU010000017">
    <property type="protein sequence ID" value="MBA5690420.1"/>
    <property type="molecule type" value="Genomic_DNA"/>
</dbReference>
<proteinExistence type="predicted"/>
<organism evidence="1 2">
    <name type="scientific">Rugamonas apoptosis</name>
    <dbReference type="NCBI Taxonomy" id="2758570"/>
    <lineage>
        <taxon>Bacteria</taxon>
        <taxon>Pseudomonadati</taxon>
        <taxon>Pseudomonadota</taxon>
        <taxon>Betaproteobacteria</taxon>
        <taxon>Burkholderiales</taxon>
        <taxon>Oxalobacteraceae</taxon>
        <taxon>Telluria group</taxon>
        <taxon>Rugamonas</taxon>
    </lineage>
</organism>
<dbReference type="Proteomes" id="UP000573499">
    <property type="component" value="Unassembled WGS sequence"/>
</dbReference>
<name>A0A7W2IN47_9BURK</name>
<accession>A0A7W2IN47</accession>
<evidence type="ECO:0000313" key="2">
    <source>
        <dbReference type="Proteomes" id="UP000573499"/>
    </source>
</evidence>
<comment type="caution">
    <text evidence="1">The sequence shown here is derived from an EMBL/GenBank/DDBJ whole genome shotgun (WGS) entry which is preliminary data.</text>
</comment>
<reference evidence="1 2" key="1">
    <citation type="submission" date="2020-07" db="EMBL/GenBank/DDBJ databases">
        <title>Novel species isolated from subtropical streams in China.</title>
        <authorList>
            <person name="Lu H."/>
        </authorList>
    </citation>
    <scope>NUCLEOTIDE SEQUENCE [LARGE SCALE GENOMIC DNA]</scope>
    <source>
        <strain evidence="1 2">LX47W</strain>
    </source>
</reference>
<dbReference type="RefSeq" id="WP_182157220.1">
    <property type="nucleotide sequence ID" value="NZ_JACEZU010000017.1"/>
</dbReference>
<dbReference type="AlphaFoldDB" id="A0A7W2IN47"/>
<evidence type="ECO:0000313" key="1">
    <source>
        <dbReference type="EMBL" id="MBA5690420.1"/>
    </source>
</evidence>